<dbReference type="Proteomes" id="UP001153954">
    <property type="component" value="Unassembled WGS sequence"/>
</dbReference>
<gene>
    <name evidence="1" type="ORF">EEDITHA_LOCUS16125</name>
</gene>
<evidence type="ECO:0000313" key="2">
    <source>
        <dbReference type="Proteomes" id="UP001153954"/>
    </source>
</evidence>
<name>A0AAU9UTY9_EUPED</name>
<organism evidence="1 2">
    <name type="scientific">Euphydryas editha</name>
    <name type="common">Edith's checkerspot</name>
    <dbReference type="NCBI Taxonomy" id="104508"/>
    <lineage>
        <taxon>Eukaryota</taxon>
        <taxon>Metazoa</taxon>
        <taxon>Ecdysozoa</taxon>
        <taxon>Arthropoda</taxon>
        <taxon>Hexapoda</taxon>
        <taxon>Insecta</taxon>
        <taxon>Pterygota</taxon>
        <taxon>Neoptera</taxon>
        <taxon>Endopterygota</taxon>
        <taxon>Lepidoptera</taxon>
        <taxon>Glossata</taxon>
        <taxon>Ditrysia</taxon>
        <taxon>Papilionoidea</taxon>
        <taxon>Nymphalidae</taxon>
        <taxon>Nymphalinae</taxon>
        <taxon>Euphydryas</taxon>
    </lineage>
</organism>
<evidence type="ECO:0000313" key="1">
    <source>
        <dbReference type="EMBL" id="CAH2101361.1"/>
    </source>
</evidence>
<accession>A0AAU9UTY9</accession>
<proteinExistence type="predicted"/>
<reference evidence="1" key="1">
    <citation type="submission" date="2022-03" db="EMBL/GenBank/DDBJ databases">
        <authorList>
            <person name="Tunstrom K."/>
        </authorList>
    </citation>
    <scope>NUCLEOTIDE SEQUENCE</scope>
</reference>
<keyword evidence="2" id="KW-1185">Reference proteome</keyword>
<sequence length="294" mass="32921">MSHTIFPALIPNIPGVTEVLKDIATFINIEMSSMLADPKEKRKMAVRALDDLTEQSAMFVEAAMNGSLITDARRATILLKGGVLVLDYAKKTFKLVGKLTSPDVQKGRHVDLRGSILQHPGTVNRTSWFNSLPSKHGFHSLFKPLKPDASFHLRRVQSYHELLLPPPPHLQEPQAPARVTLRDFISPPLVKICENISDETKECTSISCTAHDPIAVPPPPPPPPPMPNLSSSSHHHLKTSRELIGDFKQFHVHYKLHDICQCPSSVLIKKWVKKFEETGSYINFSRIGAIVYRR</sequence>
<dbReference type="AlphaFoldDB" id="A0AAU9UTY9"/>
<protein>
    <submittedName>
        <fullName evidence="1">Uncharacterized protein</fullName>
    </submittedName>
</protein>
<comment type="caution">
    <text evidence="1">The sequence shown here is derived from an EMBL/GenBank/DDBJ whole genome shotgun (WGS) entry which is preliminary data.</text>
</comment>
<dbReference type="EMBL" id="CAKOGL010000023">
    <property type="protein sequence ID" value="CAH2101361.1"/>
    <property type="molecule type" value="Genomic_DNA"/>
</dbReference>